<dbReference type="InterPro" id="IPR007390">
    <property type="entry name" value="Spore_V_R"/>
</dbReference>
<dbReference type="EMBL" id="CP019454">
    <property type="protein sequence ID" value="AUW95087.1"/>
    <property type="molecule type" value="Genomic_DNA"/>
</dbReference>
<dbReference type="RefSeq" id="WP_103375702.1">
    <property type="nucleotide sequence ID" value="NZ_CP133983.1"/>
</dbReference>
<protein>
    <recommendedName>
        <fullName evidence="1">SpoVR protein-like N-terminal domain-containing protein</fullName>
    </recommendedName>
</protein>
<organism evidence="2 3">
    <name type="scientific">Sulfobacillus thermotolerans</name>
    <dbReference type="NCBI Taxonomy" id="338644"/>
    <lineage>
        <taxon>Bacteria</taxon>
        <taxon>Bacillati</taxon>
        <taxon>Bacillota</taxon>
        <taxon>Clostridia</taxon>
        <taxon>Eubacteriales</taxon>
        <taxon>Clostridiales Family XVII. Incertae Sedis</taxon>
        <taxon>Sulfobacillus</taxon>
    </lineage>
</organism>
<sequence length="447" mass="53116">MVHGTLEDWVAEMDQLVHTHQLQPLPTEFHMVSDEDIYTLSSYFVPGRYRHWTHGERYWIAKQRDEQGMGRIYELVVNGDPALAYLLDKNADAYNVLVIGHVLGHTDFFARNRHLSRVRRTNVGMWFREHAEWLENLHRQRSFSRVEKLIDAAHTLSQLVDPYYRAPELQTMPPASPVRSPSFDWVKQLYDEEPPDTEDDSSYIPRYKMWPATQDVLAIVADLGHLGEEERMALRMLREEMLYFQPQAQTKYMNEGWATFWHVRLTREFSLWDEQDHIEAMRMHALVTQSHHFFNPYYFGWTLWELIAEMHGLATCFQIVEDQTDQQWVNQWITPDLVKLAQDRNVWPLERPRDPNDPSKGMEYYPAQDLARDVQKAFMPDTPEIFVEQIDAQNHRLDLVYHGEKPLHKEYTQDVLNAIAYLWGGDVMLTSLHKIWYGNEADWRRRD</sequence>
<proteinExistence type="predicted"/>
<evidence type="ECO:0000313" key="2">
    <source>
        <dbReference type="EMBL" id="AUW95087.1"/>
    </source>
</evidence>
<dbReference type="Proteomes" id="UP000325292">
    <property type="component" value="Chromosome"/>
</dbReference>
<gene>
    <name evidence="2" type="ORF">BXT84_14930</name>
</gene>
<dbReference type="Pfam" id="PF04293">
    <property type="entry name" value="SpoVR"/>
    <property type="match status" value="1"/>
</dbReference>
<evidence type="ECO:0000313" key="3">
    <source>
        <dbReference type="Proteomes" id="UP000325292"/>
    </source>
</evidence>
<accession>A0ABM6RUK8</accession>
<keyword evidence="3" id="KW-1185">Reference proteome</keyword>
<dbReference type="PANTHER" id="PTHR30029:SF2">
    <property type="entry name" value="STAGE V SPORULATION PROTEIN R"/>
    <property type="match status" value="1"/>
</dbReference>
<evidence type="ECO:0000259" key="1">
    <source>
        <dbReference type="Pfam" id="PF04293"/>
    </source>
</evidence>
<name>A0ABM6RUK8_9FIRM</name>
<reference evidence="2 3" key="1">
    <citation type="journal article" date="2019" name="Sci. Rep.">
        <title>Sulfobacillus thermotolerans: new insights into resistance and metabolic capacities of acidophilic chemolithotrophs.</title>
        <authorList>
            <person name="Panyushkina A.E."/>
            <person name="Babenko V.V."/>
            <person name="Nikitina A.S."/>
            <person name="Selezneva O.V."/>
            <person name="Tsaplina I.A."/>
            <person name="Letarova M.A."/>
            <person name="Kostryukova E.S."/>
            <person name="Letarov A.V."/>
        </authorList>
    </citation>
    <scope>NUCLEOTIDE SEQUENCE [LARGE SCALE GENOMIC DNA]</scope>
    <source>
        <strain evidence="2 3">Kr1</strain>
    </source>
</reference>
<dbReference type="PANTHER" id="PTHR30029">
    <property type="entry name" value="STAGE V SPORULATION PROTEIN R"/>
    <property type="match status" value="1"/>
</dbReference>
<dbReference type="InterPro" id="IPR056174">
    <property type="entry name" value="SpoVR_N"/>
</dbReference>
<feature type="domain" description="SpoVR protein-like N-terminal" evidence="1">
    <location>
        <begin position="5"/>
        <end position="331"/>
    </location>
</feature>